<keyword evidence="1" id="KW-0472">Membrane</keyword>
<keyword evidence="1" id="KW-1133">Transmembrane helix</keyword>
<comment type="caution">
    <text evidence="2">The sequence shown here is derived from an EMBL/GenBank/DDBJ whole genome shotgun (WGS) entry which is preliminary data.</text>
</comment>
<reference evidence="2" key="1">
    <citation type="journal article" date="2024" name="Gigascience">
        <title>Chromosome-level genome of the poultry shaft louse Menopon gallinae provides insight into the host-switching and adaptive evolution of parasitic lice.</title>
        <authorList>
            <person name="Xu Y."/>
            <person name="Ma L."/>
            <person name="Liu S."/>
            <person name="Liang Y."/>
            <person name="Liu Q."/>
            <person name="He Z."/>
            <person name="Tian L."/>
            <person name="Duan Y."/>
            <person name="Cai W."/>
            <person name="Li H."/>
            <person name="Song F."/>
        </authorList>
    </citation>
    <scope>NUCLEOTIDE SEQUENCE</scope>
    <source>
        <strain evidence="2">Cailab_2023a</strain>
    </source>
</reference>
<keyword evidence="1" id="KW-0812">Transmembrane</keyword>
<protein>
    <submittedName>
        <fullName evidence="2">Uncharacterized protein</fullName>
    </submittedName>
</protein>
<sequence length="107" mass="12669">MADHDYDEVEKPKAKPWLGYYDFLITEGSYKFWIVFQLFTIGILIYSAFAAIYYAKYTVTDYTDYEDYFLKRSARWVPPTRTAFLGLPAETYAQIFNAIANYNDKYT</sequence>
<proteinExistence type="predicted"/>
<evidence type="ECO:0000313" key="2">
    <source>
        <dbReference type="EMBL" id="KAL0268914.1"/>
    </source>
</evidence>
<evidence type="ECO:0000256" key="1">
    <source>
        <dbReference type="SAM" id="Phobius"/>
    </source>
</evidence>
<gene>
    <name evidence="2" type="ORF">PYX00_010695</name>
</gene>
<dbReference type="EMBL" id="JARGDH010000005">
    <property type="protein sequence ID" value="KAL0268914.1"/>
    <property type="molecule type" value="Genomic_DNA"/>
</dbReference>
<dbReference type="AlphaFoldDB" id="A0AAW2HGT4"/>
<name>A0AAW2HGT4_9NEOP</name>
<organism evidence="2">
    <name type="scientific">Menopon gallinae</name>
    <name type="common">poultry shaft louse</name>
    <dbReference type="NCBI Taxonomy" id="328185"/>
    <lineage>
        <taxon>Eukaryota</taxon>
        <taxon>Metazoa</taxon>
        <taxon>Ecdysozoa</taxon>
        <taxon>Arthropoda</taxon>
        <taxon>Hexapoda</taxon>
        <taxon>Insecta</taxon>
        <taxon>Pterygota</taxon>
        <taxon>Neoptera</taxon>
        <taxon>Paraneoptera</taxon>
        <taxon>Psocodea</taxon>
        <taxon>Troctomorpha</taxon>
        <taxon>Phthiraptera</taxon>
        <taxon>Amblycera</taxon>
        <taxon>Menoponidae</taxon>
        <taxon>Menopon</taxon>
    </lineage>
</organism>
<accession>A0AAW2HGT4</accession>
<feature type="transmembrane region" description="Helical" evidence="1">
    <location>
        <begin position="32"/>
        <end position="55"/>
    </location>
</feature>